<keyword evidence="3" id="KW-0378">Hydrolase</keyword>
<reference evidence="3 5" key="3">
    <citation type="submission" date="2018-06" db="EMBL/GenBank/DDBJ databases">
        <authorList>
            <consortium name="Pathogen Informatics"/>
            <person name="Doyle S."/>
        </authorList>
    </citation>
    <scope>NUCLEOTIDE SEQUENCE [LARGE SCALE GENOMIC DNA]</scope>
    <source>
        <strain evidence="3 5">NCTC12957</strain>
    </source>
</reference>
<dbReference type="RefSeq" id="WP_075098882.1">
    <property type="nucleotide sequence ID" value="NZ_MSJL01000011.1"/>
</dbReference>
<sequence>MGLLSDFIKNIGQAEKKKIEEHLNELLLPTEQMTATFDFTSDIMIFTDRRLIWVDKQRIGNNRIYYKSFPYRSISHFELEIYGVGKFKFWTLASTEPVISMTILDVKTAFAFQRAFAEVVSN</sequence>
<reference evidence="4" key="1">
    <citation type="submission" date="2016-12" db="EMBL/GenBank/DDBJ databases">
        <authorList>
            <person name="Gulvik C.A."/>
        </authorList>
    </citation>
    <scope>NUCLEOTIDE SEQUENCE [LARGE SCALE GENOMIC DNA]</scope>
    <source>
        <strain evidence="4">ATCC 51725</strain>
    </source>
</reference>
<dbReference type="EMBL" id="MSJL01000011">
    <property type="protein sequence ID" value="OLF50164.1"/>
    <property type="molecule type" value="Genomic_DNA"/>
</dbReference>
<dbReference type="Gene3D" id="2.30.29.50">
    <property type="entry name" value="Bacterial Pleckstrin homology domain"/>
    <property type="match status" value="1"/>
</dbReference>
<dbReference type="InterPro" id="IPR012544">
    <property type="entry name" value="PHb"/>
</dbReference>
<protein>
    <submittedName>
        <fullName evidence="3">Superfamily I DNA/RNA helicase</fullName>
    </submittedName>
</protein>
<dbReference type="Proteomes" id="UP000186437">
    <property type="component" value="Unassembled WGS sequence"/>
</dbReference>
<keyword evidence="3" id="KW-0547">Nucleotide-binding</keyword>
<keyword evidence="4" id="KW-1185">Reference proteome</keyword>
<dbReference type="GO" id="GO:0004386">
    <property type="term" value="F:helicase activity"/>
    <property type="evidence" value="ECO:0007669"/>
    <property type="project" value="UniProtKB-KW"/>
</dbReference>
<dbReference type="OrthoDB" id="9803613at2"/>
<name>A0A1Q8EEE8_STRAI</name>
<evidence type="ECO:0000259" key="1">
    <source>
        <dbReference type="Pfam" id="PF08000"/>
    </source>
</evidence>
<organism evidence="2 4">
    <name type="scientific">Streptococcus acidominimus</name>
    <dbReference type="NCBI Taxonomy" id="1326"/>
    <lineage>
        <taxon>Bacteria</taxon>
        <taxon>Bacillati</taxon>
        <taxon>Bacillota</taxon>
        <taxon>Bacilli</taxon>
        <taxon>Lactobacillales</taxon>
        <taxon>Streptococcaceae</taxon>
        <taxon>Streptococcus</taxon>
    </lineage>
</organism>
<evidence type="ECO:0000313" key="4">
    <source>
        <dbReference type="Proteomes" id="UP000186437"/>
    </source>
</evidence>
<keyword evidence="3" id="KW-0347">Helicase</keyword>
<feature type="domain" description="Bacterial Pleckstrin homology" evidence="1">
    <location>
        <begin position="3"/>
        <end position="119"/>
    </location>
</feature>
<evidence type="ECO:0000313" key="3">
    <source>
        <dbReference type="EMBL" id="SUN07421.1"/>
    </source>
</evidence>
<dbReference type="InterPro" id="IPR037063">
    <property type="entry name" value="PHb_sf"/>
</dbReference>
<proteinExistence type="predicted"/>
<dbReference type="AlphaFoldDB" id="A0A1Q8EEE8"/>
<gene>
    <name evidence="2" type="ORF">BU200_03675</name>
    <name evidence="3" type="ORF">NCTC12957_01174</name>
</gene>
<reference evidence="2" key="2">
    <citation type="submission" date="2016-12" db="EMBL/GenBank/DDBJ databases">
        <authorList>
            <person name="Song W.-J."/>
            <person name="Kurnit D.M."/>
        </authorList>
    </citation>
    <scope>NUCLEOTIDE SEQUENCE [LARGE SCALE GENOMIC DNA]</scope>
    <source>
        <strain evidence="2">ATCC 51725</strain>
    </source>
</reference>
<evidence type="ECO:0000313" key="2">
    <source>
        <dbReference type="EMBL" id="OLF50164.1"/>
    </source>
</evidence>
<accession>A0A1Q8EEE8</accession>
<dbReference type="SUPFAM" id="SSF50729">
    <property type="entry name" value="PH domain-like"/>
    <property type="match status" value="1"/>
</dbReference>
<dbReference type="EMBL" id="UHEN01000001">
    <property type="protein sequence ID" value="SUN07421.1"/>
    <property type="molecule type" value="Genomic_DNA"/>
</dbReference>
<dbReference type="Proteomes" id="UP000255213">
    <property type="component" value="Unassembled WGS sequence"/>
</dbReference>
<dbReference type="Pfam" id="PF08000">
    <property type="entry name" value="bPH_1"/>
    <property type="match status" value="1"/>
</dbReference>
<keyword evidence="3" id="KW-0067">ATP-binding</keyword>
<evidence type="ECO:0000313" key="5">
    <source>
        <dbReference type="Proteomes" id="UP000255213"/>
    </source>
</evidence>